<dbReference type="PROSITE" id="PS50929">
    <property type="entry name" value="ABC_TM1F"/>
    <property type="match status" value="1"/>
</dbReference>
<dbReference type="FunFam" id="3.40.50.300:FF:000604">
    <property type="entry name" value="ABC transporter B family member 28"/>
    <property type="match status" value="1"/>
</dbReference>
<dbReference type="Pfam" id="PF00664">
    <property type="entry name" value="ABC_membrane"/>
    <property type="match status" value="1"/>
</dbReference>
<feature type="domain" description="ABC transmembrane type-1" evidence="11">
    <location>
        <begin position="60"/>
        <end position="296"/>
    </location>
</feature>
<evidence type="ECO:0000313" key="12">
    <source>
        <dbReference type="EMBL" id="CAF3837815.1"/>
    </source>
</evidence>
<gene>
    <name evidence="12" type="ORF">JBS370_LOCUS17463</name>
</gene>
<comment type="caution">
    <text evidence="12">The sequence shown here is derived from an EMBL/GenBank/DDBJ whole genome shotgun (WGS) entry which is preliminary data.</text>
</comment>
<dbReference type="AlphaFoldDB" id="A0A819DNM4"/>
<keyword evidence="7 9" id="KW-0472">Membrane</keyword>
<evidence type="ECO:0000256" key="9">
    <source>
        <dbReference type="SAM" id="Phobius"/>
    </source>
</evidence>
<keyword evidence="4" id="KW-0547">Nucleotide-binding</keyword>
<dbReference type="InterPro" id="IPR027417">
    <property type="entry name" value="P-loop_NTPase"/>
</dbReference>
<evidence type="ECO:0000256" key="8">
    <source>
        <dbReference type="SAM" id="MobiDB-lite"/>
    </source>
</evidence>
<feature type="domain" description="ABC transporter" evidence="10">
    <location>
        <begin position="348"/>
        <end position="512"/>
    </location>
</feature>
<keyword evidence="2" id="KW-0813">Transport</keyword>
<dbReference type="PROSITE" id="PS00211">
    <property type="entry name" value="ABC_TRANSPORTER_1"/>
    <property type="match status" value="1"/>
</dbReference>
<evidence type="ECO:0000256" key="7">
    <source>
        <dbReference type="ARBA" id="ARBA00023136"/>
    </source>
</evidence>
<evidence type="ECO:0000313" key="13">
    <source>
        <dbReference type="Proteomes" id="UP000663836"/>
    </source>
</evidence>
<dbReference type="PANTHER" id="PTHR24222:SF76">
    <property type="entry name" value="MYCOBACTIN IMPORT ATP-BINDING_PERMEASE PROTEIN IRTB"/>
    <property type="match status" value="1"/>
</dbReference>
<evidence type="ECO:0000256" key="3">
    <source>
        <dbReference type="ARBA" id="ARBA00022692"/>
    </source>
</evidence>
<dbReference type="InterPro" id="IPR011527">
    <property type="entry name" value="ABC1_TM_dom"/>
</dbReference>
<dbReference type="SUPFAM" id="SSF52540">
    <property type="entry name" value="P-loop containing nucleoside triphosphate hydrolases"/>
    <property type="match status" value="1"/>
</dbReference>
<keyword evidence="3 9" id="KW-0812">Transmembrane</keyword>
<dbReference type="InterPro" id="IPR003439">
    <property type="entry name" value="ABC_transporter-like_ATP-bd"/>
</dbReference>
<dbReference type="GO" id="GO:0140359">
    <property type="term" value="F:ABC-type transporter activity"/>
    <property type="evidence" value="ECO:0007669"/>
    <property type="project" value="InterPro"/>
</dbReference>
<reference evidence="12" key="1">
    <citation type="submission" date="2021-02" db="EMBL/GenBank/DDBJ databases">
        <authorList>
            <person name="Nowell W R."/>
        </authorList>
    </citation>
    <scope>NUCLEOTIDE SEQUENCE</scope>
</reference>
<protein>
    <submittedName>
        <fullName evidence="12">Uncharacterized protein</fullName>
    </submittedName>
</protein>
<feature type="region of interest" description="Disordered" evidence="8">
    <location>
        <begin position="1"/>
        <end position="21"/>
    </location>
</feature>
<name>A0A819DNM4_9BILA</name>
<accession>A0A819DNM4</accession>
<organism evidence="12 13">
    <name type="scientific">Rotaria sordida</name>
    <dbReference type="NCBI Taxonomy" id="392033"/>
    <lineage>
        <taxon>Eukaryota</taxon>
        <taxon>Metazoa</taxon>
        <taxon>Spiralia</taxon>
        <taxon>Gnathifera</taxon>
        <taxon>Rotifera</taxon>
        <taxon>Eurotatoria</taxon>
        <taxon>Bdelloidea</taxon>
        <taxon>Philodinida</taxon>
        <taxon>Philodinidae</taxon>
        <taxon>Rotaria</taxon>
    </lineage>
</organism>
<dbReference type="InterPro" id="IPR039421">
    <property type="entry name" value="Type_1_exporter"/>
</dbReference>
<evidence type="ECO:0000259" key="10">
    <source>
        <dbReference type="PROSITE" id="PS50893"/>
    </source>
</evidence>
<dbReference type="SUPFAM" id="SSF90123">
    <property type="entry name" value="ABC transporter transmembrane region"/>
    <property type="match status" value="1"/>
</dbReference>
<evidence type="ECO:0000256" key="2">
    <source>
        <dbReference type="ARBA" id="ARBA00022448"/>
    </source>
</evidence>
<dbReference type="Gene3D" id="1.20.1560.10">
    <property type="entry name" value="ABC transporter type 1, transmembrane domain"/>
    <property type="match status" value="1"/>
</dbReference>
<dbReference type="Gene3D" id="3.40.50.300">
    <property type="entry name" value="P-loop containing nucleotide triphosphate hydrolases"/>
    <property type="match status" value="1"/>
</dbReference>
<dbReference type="PANTHER" id="PTHR24222">
    <property type="entry name" value="ABC TRANSPORTER B FAMILY"/>
    <property type="match status" value="1"/>
</dbReference>
<comment type="subcellular location">
    <subcellularLocation>
        <location evidence="1">Membrane</location>
        <topology evidence="1">Multi-pass membrane protein</topology>
    </subcellularLocation>
</comment>
<feature type="transmembrane region" description="Helical" evidence="9">
    <location>
        <begin position="225"/>
        <end position="244"/>
    </location>
</feature>
<dbReference type="PROSITE" id="PS50893">
    <property type="entry name" value="ABC_TRANSPORTER_2"/>
    <property type="match status" value="1"/>
</dbReference>
<dbReference type="GO" id="GO:0005737">
    <property type="term" value="C:cytoplasm"/>
    <property type="evidence" value="ECO:0007669"/>
    <property type="project" value="UniProtKB-ARBA"/>
</dbReference>
<feature type="transmembrane region" description="Helical" evidence="9">
    <location>
        <begin position="56"/>
        <end position="80"/>
    </location>
</feature>
<dbReference type="Proteomes" id="UP000663836">
    <property type="component" value="Unassembled WGS sequence"/>
</dbReference>
<feature type="transmembrane region" description="Helical" evidence="9">
    <location>
        <begin position="296"/>
        <end position="312"/>
    </location>
</feature>
<dbReference type="GO" id="GO:0016887">
    <property type="term" value="F:ATP hydrolysis activity"/>
    <property type="evidence" value="ECO:0007669"/>
    <property type="project" value="InterPro"/>
</dbReference>
<proteinExistence type="predicted"/>
<dbReference type="EMBL" id="CAJOBD010001875">
    <property type="protein sequence ID" value="CAF3837815.1"/>
    <property type="molecule type" value="Genomic_DNA"/>
</dbReference>
<evidence type="ECO:0000259" key="11">
    <source>
        <dbReference type="PROSITE" id="PS50929"/>
    </source>
</evidence>
<dbReference type="CDD" id="cd18577">
    <property type="entry name" value="ABC_6TM_Pgp_ABCB1_D1_like"/>
    <property type="match status" value="1"/>
</dbReference>
<feature type="non-terminal residue" evidence="12">
    <location>
        <position position="512"/>
    </location>
</feature>
<dbReference type="GO" id="GO:0005886">
    <property type="term" value="C:plasma membrane"/>
    <property type="evidence" value="ECO:0007669"/>
    <property type="project" value="TreeGrafter"/>
</dbReference>
<feature type="transmembrane region" description="Helical" evidence="9">
    <location>
        <begin position="142"/>
        <end position="166"/>
    </location>
</feature>
<evidence type="ECO:0000256" key="4">
    <source>
        <dbReference type="ARBA" id="ARBA00022741"/>
    </source>
</evidence>
<dbReference type="InterPro" id="IPR036640">
    <property type="entry name" value="ABC1_TM_sf"/>
</dbReference>
<dbReference type="InterPro" id="IPR017871">
    <property type="entry name" value="ABC_transporter-like_CS"/>
</dbReference>
<dbReference type="GO" id="GO:0005524">
    <property type="term" value="F:ATP binding"/>
    <property type="evidence" value="ECO:0007669"/>
    <property type="project" value="UniProtKB-KW"/>
</dbReference>
<keyword evidence="5" id="KW-0067">ATP-binding</keyword>
<evidence type="ECO:0000256" key="6">
    <source>
        <dbReference type="ARBA" id="ARBA00022989"/>
    </source>
</evidence>
<evidence type="ECO:0000256" key="5">
    <source>
        <dbReference type="ARBA" id="ARBA00022840"/>
    </source>
</evidence>
<keyword evidence="6 9" id="KW-1133">Transmembrane helix</keyword>
<evidence type="ECO:0000256" key="1">
    <source>
        <dbReference type="ARBA" id="ARBA00004141"/>
    </source>
</evidence>
<dbReference type="Pfam" id="PF00005">
    <property type="entry name" value="ABC_tran"/>
    <property type="match status" value="1"/>
</dbReference>
<sequence>MDQNETIDKNVTSSNNEKNFDTQNSFQKTCAKTENKKPIETVSIPSLFRYATTLDIIYMLIGTTGGIGNGATFAVLLFLIGNLLNSFTARSTDICTLNFTALAIQYCPPGYQLVASNYFSSSFICHFNQTTFDFQGAIQNQILYVVIIGCICLVLSYIQVTFWSMAAERQTKAIRKTIYQSILRKEIAYFDIHKAGELNTKLTDNVDKIRDGIGDILGFIKGWKLTLVMSSISPLLFISVALFSKLVSRLTAMELKAYGKAGAIAEEVFSSIRTVLSYNGQEREEKRYLVYNNNQLVLYVMCILTIGFWYGAKLIRDEGYNIGDVCSPSKINSDSETDLKKDDLIGDICFSNVHFSYPSRPDVKILNGISFDVKRGQTIALVGSSGSGKSTCVQLLQRFYDFDSGSIIIDDHQIAEYNVKWLRQHIGVVSQEPVLFQTTIRENILFGKDDATNDEIEKAAKIANAHNFIMALPDKYDTQVGERGATLSGGEKQRIAIARALIRNPKILLLDE</sequence>